<dbReference type="InterPro" id="IPR014048">
    <property type="entry name" value="MethylDNA_cys_MeTrfase_DNA-bd"/>
</dbReference>
<dbReference type="GO" id="GO:0008168">
    <property type="term" value="F:methyltransferase activity"/>
    <property type="evidence" value="ECO:0007669"/>
    <property type="project" value="UniProtKB-KW"/>
</dbReference>
<gene>
    <name evidence="3" type="primary">ogt_1</name>
    <name evidence="3" type="ORF">BN983_01485</name>
</gene>
<keyword evidence="3" id="KW-0489">Methyltransferase</keyword>
<dbReference type="CDD" id="cd06445">
    <property type="entry name" value="ATase"/>
    <property type="match status" value="1"/>
</dbReference>
<dbReference type="InterPro" id="IPR052520">
    <property type="entry name" value="ATL_DNA_repair"/>
</dbReference>
<dbReference type="GO" id="GO:0006281">
    <property type="term" value="P:DNA repair"/>
    <property type="evidence" value="ECO:0007669"/>
    <property type="project" value="InterPro"/>
</dbReference>
<keyword evidence="1" id="KW-0227">DNA damage</keyword>
<sequence>MQPFTQRIIHTIRSIPRGCVMSYGQIAKCAGNPRAARQVARVLHSLSDKYDLPWHRVVNAKGAIVIKDSIAQHTQKSLLEEEGIVVINNKISLKDYQYIDPPIFEDG</sequence>
<reference evidence="4" key="1">
    <citation type="submission" date="2014-03" db="EMBL/GenBank/DDBJ databases">
        <authorList>
            <person name="Urmite Genomes U."/>
        </authorList>
    </citation>
    <scope>NUCLEOTIDE SEQUENCE [LARGE SCALE GENOMIC DNA]</scope>
    <source>
        <strain evidence="4">HD-03</strain>
    </source>
</reference>
<dbReference type="EMBL" id="CCDI010000001">
    <property type="protein sequence ID" value="CDQ23262.1"/>
    <property type="molecule type" value="Genomic_DNA"/>
</dbReference>
<dbReference type="NCBIfam" id="TIGR00589">
    <property type="entry name" value="ogt"/>
    <property type="match status" value="1"/>
</dbReference>
<evidence type="ECO:0000313" key="3">
    <source>
        <dbReference type="EMBL" id="CDQ23262.1"/>
    </source>
</evidence>
<accession>A0A024P5M0</accession>
<dbReference type="Gene3D" id="1.10.10.10">
    <property type="entry name" value="Winged helix-like DNA-binding domain superfamily/Winged helix DNA-binding domain"/>
    <property type="match status" value="1"/>
</dbReference>
<evidence type="ECO:0000259" key="2">
    <source>
        <dbReference type="Pfam" id="PF01035"/>
    </source>
</evidence>
<comment type="caution">
    <text evidence="3">The sequence shown here is derived from an EMBL/GenBank/DDBJ whole genome shotgun (WGS) entry which is preliminary data.</text>
</comment>
<keyword evidence="3" id="KW-0808">Transferase</keyword>
<dbReference type="Proteomes" id="UP000028868">
    <property type="component" value="Unassembled WGS sequence"/>
</dbReference>
<protein>
    <submittedName>
        <fullName evidence="3">Methylated-DNA--protein-cysteine methyltransferase</fullName>
    </submittedName>
</protein>
<dbReference type="RefSeq" id="WP_035506927.1">
    <property type="nucleotide sequence ID" value="NZ_CCDH010000001.1"/>
</dbReference>
<evidence type="ECO:0000256" key="1">
    <source>
        <dbReference type="ARBA" id="ARBA00022763"/>
    </source>
</evidence>
<name>A0A024P5M0_9BACI</name>
<evidence type="ECO:0000313" key="4">
    <source>
        <dbReference type="Proteomes" id="UP000028868"/>
    </source>
</evidence>
<feature type="domain" description="Methylated-DNA-[protein]-cysteine S-methyltransferase DNA binding" evidence="2">
    <location>
        <begin position="3"/>
        <end position="84"/>
    </location>
</feature>
<dbReference type="AlphaFoldDB" id="A0A024P5M0"/>
<dbReference type="SUPFAM" id="SSF46767">
    <property type="entry name" value="Methylated DNA-protein cysteine methyltransferase, C-terminal domain"/>
    <property type="match status" value="1"/>
</dbReference>
<proteinExistence type="predicted"/>
<organism evidence="3 4">
    <name type="scientific">Halobacillus karajensis</name>
    <dbReference type="NCBI Taxonomy" id="195088"/>
    <lineage>
        <taxon>Bacteria</taxon>
        <taxon>Bacillati</taxon>
        <taxon>Bacillota</taxon>
        <taxon>Bacilli</taxon>
        <taxon>Bacillales</taxon>
        <taxon>Bacillaceae</taxon>
        <taxon>Halobacillus</taxon>
    </lineage>
</organism>
<dbReference type="OrthoDB" id="9789813at2"/>
<dbReference type="InterPro" id="IPR036217">
    <property type="entry name" value="MethylDNA_cys_MeTrfase_DNAb"/>
</dbReference>
<dbReference type="Pfam" id="PF01035">
    <property type="entry name" value="DNA_binding_1"/>
    <property type="match status" value="1"/>
</dbReference>
<dbReference type="InterPro" id="IPR036388">
    <property type="entry name" value="WH-like_DNA-bd_sf"/>
</dbReference>
<keyword evidence="4" id="KW-1185">Reference proteome</keyword>
<dbReference type="GO" id="GO:0032259">
    <property type="term" value="P:methylation"/>
    <property type="evidence" value="ECO:0007669"/>
    <property type="project" value="UniProtKB-KW"/>
</dbReference>
<dbReference type="PANTHER" id="PTHR42942:SF1">
    <property type="entry name" value="ALKYLTRANSFERASE-LIKE PROTEIN 1"/>
    <property type="match status" value="1"/>
</dbReference>
<dbReference type="PANTHER" id="PTHR42942">
    <property type="entry name" value="6-O-METHYLGUANINE DNA METHYLTRANSFERASE"/>
    <property type="match status" value="1"/>
</dbReference>
<reference evidence="3 4" key="2">
    <citation type="submission" date="2014-05" db="EMBL/GenBank/DDBJ databases">
        <title>Draft genome sequence of Halobacillus karajensis HK-03.</title>
        <authorList>
            <person name="Khelaifia S."/>
            <person name="Croce O."/>
            <person name="Lagier J.C."/>
            <person name="Raoult D."/>
        </authorList>
    </citation>
    <scope>NUCLEOTIDE SEQUENCE [LARGE SCALE GENOMIC DNA]</scope>
    <source>
        <strain evidence="3 4">HD-03</strain>
    </source>
</reference>